<feature type="region of interest" description="Disordered" evidence="8">
    <location>
        <begin position="356"/>
        <end position="397"/>
    </location>
</feature>
<dbReference type="GO" id="GO:0005886">
    <property type="term" value="C:plasma membrane"/>
    <property type="evidence" value="ECO:0007669"/>
    <property type="project" value="TreeGrafter"/>
</dbReference>
<evidence type="ECO:0000313" key="11">
    <source>
        <dbReference type="EMBL" id="QID79928.1"/>
    </source>
</evidence>
<evidence type="ECO:0000256" key="3">
    <source>
        <dbReference type="ARBA" id="ARBA00022692"/>
    </source>
</evidence>
<dbReference type="InterPro" id="IPR011993">
    <property type="entry name" value="PH-like_dom_sf"/>
</dbReference>
<evidence type="ECO:0000256" key="1">
    <source>
        <dbReference type="ARBA" id="ARBA00004586"/>
    </source>
</evidence>
<comment type="similarity">
    <text evidence="2">Belongs to the YSP2 family.</text>
</comment>
<feature type="compositionally biased region" description="Low complexity" evidence="8">
    <location>
        <begin position="498"/>
        <end position="516"/>
    </location>
</feature>
<evidence type="ECO:0000259" key="10">
    <source>
        <dbReference type="PROSITE" id="PS51778"/>
    </source>
</evidence>
<feature type="region of interest" description="Disordered" evidence="8">
    <location>
        <begin position="1141"/>
        <end position="1172"/>
    </location>
</feature>
<feature type="compositionally biased region" description="Low complexity" evidence="8">
    <location>
        <begin position="216"/>
        <end position="228"/>
    </location>
</feature>
<keyword evidence="5 9" id="KW-1133">Transmembrane helix</keyword>
<reference evidence="11 12" key="1">
    <citation type="journal article" date="2019" name="BMC Genomics">
        <title>Chromosome level assembly and comparative genome analysis confirm lager-brewing yeasts originated from a single hybridization.</title>
        <authorList>
            <person name="Salazar A.N."/>
            <person name="Gorter de Vries A.R."/>
            <person name="van den Broek M."/>
            <person name="Brouwers N."/>
            <person name="de la Torre Cortes P."/>
            <person name="Kuijpers N.G.A."/>
            <person name="Daran J.G."/>
            <person name="Abeel T."/>
        </authorList>
    </citation>
    <scope>NUCLEOTIDE SEQUENCE [LARGE SCALE GENOMIC DNA]</scope>
    <source>
        <strain evidence="11 12">CBS 1483</strain>
    </source>
</reference>
<comment type="subcellular location">
    <subcellularLocation>
        <location evidence="7">Endomembrane system</location>
        <topology evidence="7">Single-pass membrane protein</topology>
    </subcellularLocation>
    <subcellularLocation>
        <location evidence="1">Endoplasmic reticulum membrane</location>
    </subcellularLocation>
</comment>
<feature type="compositionally biased region" description="Low complexity" evidence="8">
    <location>
        <begin position="283"/>
        <end position="294"/>
    </location>
</feature>
<feature type="compositionally biased region" description="Low complexity" evidence="8">
    <location>
        <begin position="665"/>
        <end position="677"/>
    </location>
</feature>
<dbReference type="PANTHER" id="PTHR23319">
    <property type="entry name" value="GRAM DOMAIN CONTAINING 1B, ISOFORM E"/>
    <property type="match status" value="1"/>
</dbReference>
<dbReference type="EMBL" id="CP048989">
    <property type="protein sequence ID" value="QID79928.1"/>
    <property type="molecule type" value="Genomic_DNA"/>
</dbReference>
<feature type="region of interest" description="Disordered" evidence="8">
    <location>
        <begin position="190"/>
        <end position="303"/>
    </location>
</feature>
<dbReference type="GO" id="GO:0120015">
    <property type="term" value="F:sterol transfer activity"/>
    <property type="evidence" value="ECO:0007669"/>
    <property type="project" value="TreeGrafter"/>
</dbReference>
<feature type="region of interest" description="Disordered" evidence="8">
    <location>
        <begin position="139"/>
        <end position="164"/>
    </location>
</feature>
<feature type="domain" description="VASt" evidence="10">
    <location>
        <begin position="967"/>
        <end position="1139"/>
    </location>
</feature>
<feature type="domain" description="VASt" evidence="10">
    <location>
        <begin position="758"/>
        <end position="930"/>
    </location>
</feature>
<dbReference type="OrthoDB" id="2162691at2759"/>
<dbReference type="Proteomes" id="UP000501346">
    <property type="component" value="Chromosome ScVIII"/>
</dbReference>
<dbReference type="GO" id="GO:0005739">
    <property type="term" value="C:mitochondrion"/>
    <property type="evidence" value="ECO:0007669"/>
    <property type="project" value="TreeGrafter"/>
</dbReference>
<dbReference type="GO" id="GO:0032366">
    <property type="term" value="P:intracellular sterol transport"/>
    <property type="evidence" value="ECO:0007669"/>
    <property type="project" value="TreeGrafter"/>
</dbReference>
<dbReference type="PROSITE" id="PS51778">
    <property type="entry name" value="VAST"/>
    <property type="match status" value="2"/>
</dbReference>
<accession>A0A6C1DSB8</accession>
<feature type="compositionally biased region" description="Polar residues" evidence="8">
    <location>
        <begin position="246"/>
        <end position="271"/>
    </location>
</feature>
<dbReference type="InterPro" id="IPR051482">
    <property type="entry name" value="Cholesterol_transport"/>
</dbReference>
<protein>
    <submittedName>
        <fullName evidence="11">Sterol-binding protein</fullName>
    </submittedName>
</protein>
<dbReference type="SMART" id="SM00568">
    <property type="entry name" value="GRAM"/>
    <property type="match status" value="1"/>
</dbReference>
<keyword evidence="4" id="KW-0256">Endoplasmic reticulum</keyword>
<evidence type="ECO:0000256" key="9">
    <source>
        <dbReference type="SAM" id="Phobius"/>
    </source>
</evidence>
<feature type="region of interest" description="Disordered" evidence="8">
    <location>
        <begin position="489"/>
        <end position="531"/>
    </location>
</feature>
<dbReference type="GO" id="GO:0032541">
    <property type="term" value="C:cortical endoplasmic reticulum"/>
    <property type="evidence" value="ECO:0007669"/>
    <property type="project" value="TreeGrafter"/>
</dbReference>
<feature type="compositionally biased region" description="Acidic residues" evidence="8">
    <location>
        <begin position="678"/>
        <end position="700"/>
    </location>
</feature>
<dbReference type="InterPro" id="IPR004182">
    <property type="entry name" value="GRAM"/>
</dbReference>
<feature type="compositionally biased region" description="Basic and acidic residues" evidence="8">
    <location>
        <begin position="1159"/>
        <end position="1172"/>
    </location>
</feature>
<keyword evidence="3 9" id="KW-0812">Transmembrane</keyword>
<evidence type="ECO:0000256" key="8">
    <source>
        <dbReference type="SAM" id="MobiDB-lite"/>
    </source>
</evidence>
<feature type="compositionally biased region" description="Polar residues" evidence="8">
    <location>
        <begin position="425"/>
        <end position="436"/>
    </location>
</feature>
<feature type="region of interest" description="Disordered" evidence="8">
    <location>
        <begin position="930"/>
        <end position="963"/>
    </location>
</feature>
<evidence type="ECO:0000313" key="12">
    <source>
        <dbReference type="Proteomes" id="UP000501346"/>
    </source>
</evidence>
<dbReference type="GO" id="GO:0140268">
    <property type="term" value="C:endoplasmic reticulum-plasma membrane contact site"/>
    <property type="evidence" value="ECO:0007669"/>
    <property type="project" value="TreeGrafter"/>
</dbReference>
<dbReference type="Pfam" id="PF02893">
    <property type="entry name" value="GRAM"/>
    <property type="match status" value="1"/>
</dbReference>
<name>A0A6C1DSB8_SACPS</name>
<gene>
    <name evidence="11" type="primary">LAM4_1</name>
    <name evidence="11" type="ORF">GRS66_002229</name>
</gene>
<evidence type="ECO:0000256" key="7">
    <source>
        <dbReference type="ARBA" id="ARBA00037847"/>
    </source>
</evidence>
<feature type="region of interest" description="Disordered" evidence="8">
    <location>
        <begin position="115"/>
        <end position="134"/>
    </location>
</feature>
<dbReference type="Pfam" id="PF16016">
    <property type="entry name" value="VASt"/>
    <property type="match status" value="2"/>
</dbReference>
<dbReference type="InterPro" id="IPR031968">
    <property type="entry name" value="VASt"/>
</dbReference>
<organism evidence="11 12">
    <name type="scientific">Saccharomyces pastorianus</name>
    <name type="common">Lager yeast</name>
    <name type="synonym">Saccharomyces cerevisiae x Saccharomyces eubayanus</name>
    <dbReference type="NCBI Taxonomy" id="27292"/>
    <lineage>
        <taxon>Eukaryota</taxon>
        <taxon>Fungi</taxon>
        <taxon>Dikarya</taxon>
        <taxon>Ascomycota</taxon>
        <taxon>Saccharomycotina</taxon>
        <taxon>Saccharomycetes</taxon>
        <taxon>Saccharomycetales</taxon>
        <taxon>Saccharomycetaceae</taxon>
        <taxon>Saccharomyces</taxon>
    </lineage>
</organism>
<dbReference type="GO" id="GO:0032934">
    <property type="term" value="F:sterol binding"/>
    <property type="evidence" value="ECO:0007669"/>
    <property type="project" value="TreeGrafter"/>
</dbReference>
<dbReference type="Gene3D" id="2.30.29.30">
    <property type="entry name" value="Pleckstrin-homology domain (PH domain)/Phosphotyrosine-binding domain (PTB)"/>
    <property type="match status" value="1"/>
</dbReference>
<feature type="region of interest" description="Disordered" evidence="8">
    <location>
        <begin position="51"/>
        <end position="80"/>
    </location>
</feature>
<sequence>MTRDSKKKHHWGTAFLRTIGVKRKHKKDRNFLNNTTGENVSTTASAERFRRVGGNPDIPSLLKPETFTESPAKGSQKAAASSLAHSQGVFNIPIVIDPMETNRLEKTNTNLTAGSLKGRFQDGNSNSNSVPSLSVQALEKEKLQSGKREGSSNQAEEKTPDGHDEHTAFETFLSFAHNAVSHIPKINVQDADNGTISRNEPKDRKKNSSNISGALSENSTNNKNTSSTKESDGPFLKNLDNILAASKSSTPSNQQLNTTEAGSKSKPSSLSRLAFGNLKGHIHSNSHSSSNAISGDDTSLDDTRKMTDDMARKVVFEPISHSHDKPTPGVGNLKLEHFDDSQATLEGLEAMSAESLPEADHLDSRGPVQQSNLERKTVPSKWSVVSSSTTDGVKPRRRAKSMISAMADKQNTSSDVLQDCKKRLSFNSSNGLTNNDPEYEDREPREMSKKFLNRRSFSPGSISMGMKVLPSTALKYSLNKVKNSTDIASTIIPRPSMSNGRPSSGLRRSSSKSFSSTPVNIIEPSEENGRQSSIRIKGVEYASEKKDAEFHAIFKDSGVSPNERLILDHSCALSRDILLQGRMYISDQHIGFYSNILGWVSTVFIPFKTIVQIEKRATAGIFPNGIVIDTLHTKYTFASFTSRDATYDLITEVWNQIILGKRFRSNSNNTNSSSNSISDDENDDYDDDYDDYGDDDDDLYDNSNNISDSTDMTSSVSIGKPEDLPMPLQTDTPYGTGIPPLGPKIHSPTETVYKPAPNEKLVNESTIHASLGRVVNILFGKDVSYIMAILKAQKNSDISPIPVLVDSPTVSEGKRRDYSYVKTTPGAIGPGKTKCMITETIQHFNLEEYVQVLQTTKTPDVPSGNSFYVRTVYLLSWANNNETKLKVYVSVEWTGKSLIKSPIEKGTFDGVTDATKILVEELGNILTRSATKRKRSSKENTVTVSTLPKMEPSSHAPTEPDIQKDKDDSIIRENENIPAPLGTVVQLLFGSNTEYMQKVITRDKNNVNVETIPKFTPSLVEGGSRHYEYTKKLNNSIGPKQTKCLLTESIEHMDINNYVLVTQTTKTPDVPSGSNFAVESKIFLFWGQHDTTNMTVITKINWTSKSFLKGAIEKGSVEGQKVSVDYMLSELRDIISRAKSKKPVKKVMKSHDKHRPFHSKVEQKSSESRKSDDNKDILTHILDFVQNNFSSEIFMNKLLSPQKLFLILGLIIMLFWSPRLHVFQEKNNLQIIKPGRLLIDGQEYNYVPSFGTLYNSYENAISSEKKRENVNYARDKSPIVGRESDIWDWISNRGSAISPRGRAMLRNDDEHKLQQLSESIKITEMQLNHMKTMLDNIERDANDLS</sequence>
<keyword evidence="12" id="KW-1185">Reference proteome</keyword>
<dbReference type="PANTHER" id="PTHR23319:SF36">
    <property type="entry name" value="MEMBRANE-ANCHORED LIPID-BINDING PROTEIN LAM4-RELATED"/>
    <property type="match status" value="1"/>
</dbReference>
<evidence type="ECO:0000256" key="2">
    <source>
        <dbReference type="ARBA" id="ARBA00006582"/>
    </source>
</evidence>
<dbReference type="GO" id="GO:0005789">
    <property type="term" value="C:endoplasmic reticulum membrane"/>
    <property type="evidence" value="ECO:0007669"/>
    <property type="project" value="UniProtKB-SubCell"/>
</dbReference>
<keyword evidence="6 9" id="KW-0472">Membrane</keyword>
<feature type="transmembrane region" description="Helical" evidence="9">
    <location>
        <begin position="1204"/>
        <end position="1223"/>
    </location>
</feature>
<evidence type="ECO:0000256" key="4">
    <source>
        <dbReference type="ARBA" id="ARBA00022824"/>
    </source>
</evidence>
<feature type="compositionally biased region" description="Basic residues" evidence="8">
    <location>
        <begin position="1141"/>
        <end position="1158"/>
    </location>
</feature>
<evidence type="ECO:0000256" key="6">
    <source>
        <dbReference type="ARBA" id="ARBA00023136"/>
    </source>
</evidence>
<feature type="region of interest" description="Disordered" evidence="8">
    <location>
        <begin position="665"/>
        <end position="722"/>
    </location>
</feature>
<dbReference type="CDD" id="cd13220">
    <property type="entry name" value="PH-GRAM_GRAMDC"/>
    <property type="match status" value="1"/>
</dbReference>
<proteinExistence type="inferred from homology"/>
<evidence type="ECO:0000256" key="5">
    <source>
        <dbReference type="ARBA" id="ARBA00022989"/>
    </source>
</evidence>
<feature type="region of interest" description="Disordered" evidence="8">
    <location>
        <begin position="425"/>
        <end position="447"/>
    </location>
</feature>